<protein>
    <recommendedName>
        <fullName evidence="2">Potassium channel domain-containing protein</fullName>
    </recommendedName>
</protein>
<evidence type="ECO:0000313" key="3">
    <source>
        <dbReference type="EMBL" id="CAA9293668.1"/>
    </source>
</evidence>
<dbReference type="InterPro" id="IPR013099">
    <property type="entry name" value="K_chnl_dom"/>
</dbReference>
<feature type="transmembrane region" description="Helical" evidence="1">
    <location>
        <begin position="127"/>
        <end position="147"/>
    </location>
</feature>
<name>A0A6J4K1Z4_9CHLR</name>
<gene>
    <name evidence="3" type="ORF">AVDCRST_MAG77-4928</name>
</gene>
<organism evidence="3">
    <name type="scientific">uncultured Chloroflexota bacterium</name>
    <dbReference type="NCBI Taxonomy" id="166587"/>
    <lineage>
        <taxon>Bacteria</taxon>
        <taxon>Bacillati</taxon>
        <taxon>Chloroflexota</taxon>
        <taxon>environmental samples</taxon>
    </lineage>
</organism>
<dbReference type="SUPFAM" id="SSF81324">
    <property type="entry name" value="Voltage-gated potassium channels"/>
    <property type="match status" value="1"/>
</dbReference>
<feature type="transmembrane region" description="Helical" evidence="1">
    <location>
        <begin position="159"/>
        <end position="180"/>
    </location>
</feature>
<dbReference type="Pfam" id="PF07885">
    <property type="entry name" value="Ion_trans_2"/>
    <property type="match status" value="1"/>
</dbReference>
<dbReference type="EMBL" id="CADCTC010000260">
    <property type="protein sequence ID" value="CAA9293668.1"/>
    <property type="molecule type" value="Genomic_DNA"/>
</dbReference>
<evidence type="ECO:0000259" key="2">
    <source>
        <dbReference type="Pfam" id="PF07885"/>
    </source>
</evidence>
<dbReference type="Gene3D" id="1.10.287.70">
    <property type="match status" value="1"/>
</dbReference>
<feature type="transmembrane region" description="Helical" evidence="1">
    <location>
        <begin position="74"/>
        <end position="107"/>
    </location>
</feature>
<keyword evidence="1" id="KW-0472">Membrane</keyword>
<reference evidence="3" key="1">
    <citation type="submission" date="2020-02" db="EMBL/GenBank/DDBJ databases">
        <authorList>
            <person name="Meier V. D."/>
        </authorList>
    </citation>
    <scope>NUCLEOTIDE SEQUENCE</scope>
    <source>
        <strain evidence="3">AVDCRST_MAG77</strain>
    </source>
</reference>
<dbReference type="AlphaFoldDB" id="A0A6J4K1Z4"/>
<accession>A0A6J4K1Z4</accession>
<evidence type="ECO:0000256" key="1">
    <source>
        <dbReference type="SAM" id="Phobius"/>
    </source>
</evidence>
<keyword evidence="1" id="KW-0812">Transmembrane</keyword>
<feature type="domain" description="Potassium channel" evidence="2">
    <location>
        <begin position="105"/>
        <end position="175"/>
    </location>
</feature>
<keyword evidence="1" id="KW-1133">Transmembrane helix</keyword>
<proteinExistence type="predicted"/>
<sequence length="393" mass="42829">MPTETAGLLNTPGLLAWIAIPFGLLLIGVSLADIGLTVLHVQAESPVSSKLTRGFWTVLAAVCRPMGRRVQGRVLALGMPLMIALTLAFWVVCSVLGFALLFAPFIGDPRWFASGPGQSGASLGVADALYFSAVSFLTIGFGDVVPLHPLVRWLAVSEGAFGLLTISLSVTYLLSLYPWVTRKMALTAVLNQEAGGRVDGAAIAQRYVLTGRQAMLADRLRWLNDELLMAGQAHSSYPLLFFVRPQQAHESFVRALAVIQGIVCTLRYLLDDKTYPDVVNDPQLLVLEEGLLYTLHRLDRSSHLVTKGTDPDAEAARVEAEQRNVIAALSDAGVAVVRLDQPERLEAAAGFRAATDPYILAYARNVDYRPEDIWTTYDRWERDSALKQAPKAA</sequence>
<feature type="transmembrane region" description="Helical" evidence="1">
    <location>
        <begin position="14"/>
        <end position="41"/>
    </location>
</feature>